<sequence>MFQRFMWLEFDRFFHQISISSAIPLILMGVAFAATFLAILLSIPFAALSVPWLYYGAKLSILTDSTNQPLNNLCFGVLSSHGTASSLTLLLLTDPYRRFIESLLRKLPYGEKLMKLFTKQQHVVSVSITQ</sequence>
<name>A0AAF3EJR0_9BILA</name>
<dbReference type="AlphaFoldDB" id="A0AAF3EJR0"/>
<evidence type="ECO:0000256" key="1">
    <source>
        <dbReference type="SAM" id="Phobius"/>
    </source>
</evidence>
<accession>A0AAF3EJR0</accession>
<dbReference type="InterPro" id="IPR019422">
    <property type="entry name" value="7TM_GPCR_serpentine_rcpt_Srh"/>
</dbReference>
<dbReference type="WBParaSite" id="MBELARI_LOCUS14261">
    <property type="protein sequence ID" value="MBELARI_LOCUS14261"/>
    <property type="gene ID" value="MBELARI_LOCUS14261"/>
</dbReference>
<evidence type="ECO:0000313" key="3">
    <source>
        <dbReference type="WBParaSite" id="MBELARI_LOCUS14261"/>
    </source>
</evidence>
<dbReference type="Proteomes" id="UP000887575">
    <property type="component" value="Unassembled WGS sequence"/>
</dbReference>
<keyword evidence="2" id="KW-1185">Reference proteome</keyword>
<proteinExistence type="predicted"/>
<keyword evidence="1" id="KW-1133">Transmembrane helix</keyword>
<reference evidence="3" key="1">
    <citation type="submission" date="2024-02" db="UniProtKB">
        <authorList>
            <consortium name="WormBaseParasite"/>
        </authorList>
    </citation>
    <scope>IDENTIFICATION</scope>
</reference>
<dbReference type="Pfam" id="PF10318">
    <property type="entry name" value="7TM_GPCR_Srh"/>
    <property type="match status" value="1"/>
</dbReference>
<keyword evidence="1" id="KW-0472">Membrane</keyword>
<keyword evidence="1" id="KW-0812">Transmembrane</keyword>
<evidence type="ECO:0000313" key="2">
    <source>
        <dbReference type="Proteomes" id="UP000887575"/>
    </source>
</evidence>
<protein>
    <submittedName>
        <fullName evidence="3">Uncharacterized protein</fullName>
    </submittedName>
</protein>
<feature type="transmembrane region" description="Helical" evidence="1">
    <location>
        <begin position="21"/>
        <end position="50"/>
    </location>
</feature>
<organism evidence="2 3">
    <name type="scientific">Mesorhabditis belari</name>
    <dbReference type="NCBI Taxonomy" id="2138241"/>
    <lineage>
        <taxon>Eukaryota</taxon>
        <taxon>Metazoa</taxon>
        <taxon>Ecdysozoa</taxon>
        <taxon>Nematoda</taxon>
        <taxon>Chromadorea</taxon>
        <taxon>Rhabditida</taxon>
        <taxon>Rhabditina</taxon>
        <taxon>Rhabditomorpha</taxon>
        <taxon>Rhabditoidea</taxon>
        <taxon>Rhabditidae</taxon>
        <taxon>Mesorhabditinae</taxon>
        <taxon>Mesorhabditis</taxon>
    </lineage>
</organism>